<organism evidence="1 2">
    <name type="scientific">Zostera marina</name>
    <name type="common">Eelgrass</name>
    <dbReference type="NCBI Taxonomy" id="29655"/>
    <lineage>
        <taxon>Eukaryota</taxon>
        <taxon>Viridiplantae</taxon>
        <taxon>Streptophyta</taxon>
        <taxon>Embryophyta</taxon>
        <taxon>Tracheophyta</taxon>
        <taxon>Spermatophyta</taxon>
        <taxon>Magnoliopsida</taxon>
        <taxon>Liliopsida</taxon>
        <taxon>Zosteraceae</taxon>
        <taxon>Zostera</taxon>
    </lineage>
</organism>
<gene>
    <name evidence="1" type="ORF">ZOSMA_18G00930</name>
</gene>
<protein>
    <submittedName>
        <fullName evidence="1">Uncharacterized protein</fullName>
    </submittedName>
</protein>
<dbReference type="OrthoDB" id="10069473at2759"/>
<reference evidence="2" key="1">
    <citation type="journal article" date="2016" name="Nature">
        <title>The genome of the seagrass Zostera marina reveals angiosperm adaptation to the sea.</title>
        <authorList>
            <person name="Olsen J.L."/>
            <person name="Rouze P."/>
            <person name="Verhelst B."/>
            <person name="Lin Y.-C."/>
            <person name="Bayer T."/>
            <person name="Collen J."/>
            <person name="Dattolo E."/>
            <person name="De Paoli E."/>
            <person name="Dittami S."/>
            <person name="Maumus F."/>
            <person name="Michel G."/>
            <person name="Kersting A."/>
            <person name="Lauritano C."/>
            <person name="Lohaus R."/>
            <person name="Toepel M."/>
            <person name="Tonon T."/>
            <person name="Vanneste K."/>
            <person name="Amirebrahimi M."/>
            <person name="Brakel J."/>
            <person name="Bostroem C."/>
            <person name="Chovatia M."/>
            <person name="Grimwood J."/>
            <person name="Jenkins J.W."/>
            <person name="Jueterbock A."/>
            <person name="Mraz A."/>
            <person name="Stam W.T."/>
            <person name="Tice H."/>
            <person name="Bornberg-Bauer E."/>
            <person name="Green P.J."/>
            <person name="Pearson G.A."/>
            <person name="Procaccini G."/>
            <person name="Duarte C.M."/>
            <person name="Schmutz J."/>
            <person name="Reusch T.B.H."/>
            <person name="Van de Peer Y."/>
        </authorList>
    </citation>
    <scope>NUCLEOTIDE SEQUENCE [LARGE SCALE GENOMIC DNA]</scope>
    <source>
        <strain evidence="2">cv. Finnish</strain>
    </source>
</reference>
<accession>A0A0K9PPV1</accession>
<dbReference type="Proteomes" id="UP000036987">
    <property type="component" value="Unassembled WGS sequence"/>
</dbReference>
<proteinExistence type="predicted"/>
<evidence type="ECO:0000313" key="1">
    <source>
        <dbReference type="EMBL" id="KMZ70996.1"/>
    </source>
</evidence>
<sequence>MMSVIMRLVDIWEQMKVFGSRSHLFKNEMFASHSKVENNESSQLCKILEEDANSLRIVG</sequence>
<keyword evidence="2" id="KW-1185">Reference proteome</keyword>
<dbReference type="AlphaFoldDB" id="A0A0K9PPV1"/>
<comment type="caution">
    <text evidence="1">The sequence shown here is derived from an EMBL/GenBank/DDBJ whole genome shotgun (WGS) entry which is preliminary data.</text>
</comment>
<name>A0A0K9PPV1_ZOSMR</name>
<dbReference type="EMBL" id="LFYR01000692">
    <property type="protein sequence ID" value="KMZ70996.1"/>
    <property type="molecule type" value="Genomic_DNA"/>
</dbReference>
<evidence type="ECO:0000313" key="2">
    <source>
        <dbReference type="Proteomes" id="UP000036987"/>
    </source>
</evidence>